<evidence type="ECO:0000259" key="7">
    <source>
        <dbReference type="PROSITE" id="PS51077"/>
    </source>
</evidence>
<dbReference type="GO" id="GO:0006071">
    <property type="term" value="P:glycerol metabolic process"/>
    <property type="evidence" value="ECO:0007669"/>
    <property type="project" value="UniProtKB-KW"/>
</dbReference>
<evidence type="ECO:0000256" key="4">
    <source>
        <dbReference type="ARBA" id="ARBA00023163"/>
    </source>
</evidence>
<dbReference type="EMBL" id="CP027541">
    <property type="protein sequence ID" value="AWT57531.1"/>
    <property type="molecule type" value="Genomic_DNA"/>
</dbReference>
<name>A0A2U9Q0D2_MYCSE</name>
<dbReference type="SMART" id="SM00346">
    <property type="entry name" value="HTH_ICLR"/>
    <property type="match status" value="1"/>
</dbReference>
<evidence type="ECO:0000259" key="8">
    <source>
        <dbReference type="PROSITE" id="PS51078"/>
    </source>
</evidence>
<dbReference type="Proteomes" id="UP000011200">
    <property type="component" value="Chromosome"/>
</dbReference>
<dbReference type="InterPro" id="IPR014757">
    <property type="entry name" value="Tscrpt_reg_IclR_C"/>
</dbReference>
<proteinExistence type="predicted"/>
<feature type="domain" description="IclR-ED" evidence="8">
    <location>
        <begin position="72"/>
        <end position="254"/>
    </location>
</feature>
<reference evidence="9 10" key="1">
    <citation type="journal article" date="2013" name="Genome Announc.">
        <title>Draft genome sequence of MKD8, a conjugal recipient Mycobacterium smegmatis strain.</title>
        <authorList>
            <person name="Gray T.A."/>
            <person name="Palumbo M.J."/>
            <person name="Derbyshire K.M."/>
        </authorList>
    </citation>
    <scope>NUCLEOTIDE SEQUENCE [LARGE SCALE GENOMIC DNA]</scope>
    <source>
        <strain evidence="9 10">MKD8</strain>
    </source>
</reference>
<keyword evidence="3" id="KW-0238">DNA-binding</keyword>
<dbReference type="AlphaFoldDB" id="A0A2U9Q0D2"/>
<dbReference type="InterPro" id="IPR029016">
    <property type="entry name" value="GAF-like_dom_sf"/>
</dbReference>
<dbReference type="PANTHER" id="PTHR30136">
    <property type="entry name" value="HELIX-TURN-HELIX TRANSCRIPTIONAL REGULATOR, ICLR FAMILY"/>
    <property type="match status" value="1"/>
</dbReference>
<dbReference type="Gene3D" id="3.30.450.40">
    <property type="match status" value="1"/>
</dbReference>
<dbReference type="SUPFAM" id="SSF55781">
    <property type="entry name" value="GAF domain-like"/>
    <property type="match status" value="1"/>
</dbReference>
<protein>
    <recommendedName>
        <fullName evidence="6">Glycerol operon regulatory protein</fullName>
    </recommendedName>
</protein>
<evidence type="ECO:0000313" key="9">
    <source>
        <dbReference type="EMBL" id="AWT57531.1"/>
    </source>
</evidence>
<dbReference type="PROSITE" id="PS51078">
    <property type="entry name" value="ICLR_ED"/>
    <property type="match status" value="1"/>
</dbReference>
<dbReference type="InterPro" id="IPR036388">
    <property type="entry name" value="WH-like_DNA-bd_sf"/>
</dbReference>
<dbReference type="FunFam" id="1.10.10.10:FF:000056">
    <property type="entry name" value="IclR family transcriptional regulator"/>
    <property type="match status" value="1"/>
</dbReference>
<dbReference type="SUPFAM" id="SSF46785">
    <property type="entry name" value="Winged helix' DNA-binding domain"/>
    <property type="match status" value="1"/>
</dbReference>
<dbReference type="GO" id="GO:0003700">
    <property type="term" value="F:DNA-binding transcription factor activity"/>
    <property type="evidence" value="ECO:0007669"/>
    <property type="project" value="TreeGrafter"/>
</dbReference>
<dbReference type="PANTHER" id="PTHR30136:SF24">
    <property type="entry name" value="HTH-TYPE TRANSCRIPTIONAL REPRESSOR ALLR"/>
    <property type="match status" value="1"/>
</dbReference>
<dbReference type="Gene3D" id="1.10.10.10">
    <property type="entry name" value="Winged helix-like DNA-binding domain superfamily/Winged helix DNA-binding domain"/>
    <property type="match status" value="1"/>
</dbReference>
<dbReference type="InterPro" id="IPR005471">
    <property type="entry name" value="Tscrpt_reg_IclR_N"/>
</dbReference>
<evidence type="ECO:0000256" key="6">
    <source>
        <dbReference type="ARBA" id="ARBA00070406"/>
    </source>
</evidence>
<keyword evidence="1" id="KW-0319">Glycerol metabolism</keyword>
<accession>A0A2U9Q0D2</accession>
<dbReference type="PROSITE" id="PS51077">
    <property type="entry name" value="HTH_ICLR"/>
    <property type="match status" value="1"/>
</dbReference>
<evidence type="ECO:0000313" key="10">
    <source>
        <dbReference type="Proteomes" id="UP000011200"/>
    </source>
</evidence>
<dbReference type="InterPro" id="IPR036390">
    <property type="entry name" value="WH_DNA-bd_sf"/>
</dbReference>
<evidence type="ECO:0000256" key="3">
    <source>
        <dbReference type="ARBA" id="ARBA00023125"/>
    </source>
</evidence>
<reference evidence="10" key="2">
    <citation type="submission" date="2018-03" db="EMBL/GenBank/DDBJ databases">
        <authorList>
            <person name="Derbyshire K."/>
            <person name="Gray T.A."/>
            <person name="Champion M."/>
        </authorList>
    </citation>
    <scope>NUCLEOTIDE SEQUENCE [LARGE SCALE GENOMIC DNA]</scope>
    <source>
        <strain evidence="10">MKD8</strain>
    </source>
</reference>
<organism evidence="9 10">
    <name type="scientific">Mycolicibacterium smegmatis (strain MKD8)</name>
    <name type="common">Mycobacterium smegmatis</name>
    <dbReference type="NCBI Taxonomy" id="1214915"/>
    <lineage>
        <taxon>Bacteria</taxon>
        <taxon>Bacillati</taxon>
        <taxon>Actinomycetota</taxon>
        <taxon>Actinomycetes</taxon>
        <taxon>Mycobacteriales</taxon>
        <taxon>Mycobacteriaceae</taxon>
        <taxon>Mycolicibacterium</taxon>
    </lineage>
</organism>
<keyword evidence="4" id="KW-0804">Transcription</keyword>
<evidence type="ECO:0000256" key="5">
    <source>
        <dbReference type="ARBA" id="ARBA00058938"/>
    </source>
</evidence>
<dbReference type="Pfam" id="PF09339">
    <property type="entry name" value="HTH_IclR"/>
    <property type="match status" value="1"/>
</dbReference>
<dbReference type="GO" id="GO:0003677">
    <property type="term" value="F:DNA binding"/>
    <property type="evidence" value="ECO:0007669"/>
    <property type="project" value="UniProtKB-KW"/>
</dbReference>
<comment type="function">
    <text evidence="5">May be an activator protein for the gylABX operon.</text>
</comment>
<dbReference type="GO" id="GO:0045892">
    <property type="term" value="P:negative regulation of DNA-templated transcription"/>
    <property type="evidence" value="ECO:0007669"/>
    <property type="project" value="TreeGrafter"/>
</dbReference>
<evidence type="ECO:0000256" key="1">
    <source>
        <dbReference type="ARBA" id="ARBA00022798"/>
    </source>
</evidence>
<feature type="domain" description="HTH iclR-type" evidence="7">
    <location>
        <begin position="10"/>
        <end position="71"/>
    </location>
</feature>
<evidence type="ECO:0000256" key="2">
    <source>
        <dbReference type="ARBA" id="ARBA00023015"/>
    </source>
</evidence>
<gene>
    <name evidence="9" type="ORF">D806_065980</name>
</gene>
<dbReference type="Pfam" id="PF01614">
    <property type="entry name" value="IclR_C"/>
    <property type="match status" value="1"/>
</dbReference>
<dbReference type="InterPro" id="IPR050707">
    <property type="entry name" value="HTH_MetabolicPath_Reg"/>
</dbReference>
<keyword evidence="2" id="KW-0805">Transcription regulation</keyword>
<sequence>MILKLVPGTVQSVERAAAILQLLGIEDESLGLVQIAGALGLAKGTAHGLLRTLHGVGFVEQDASGRYRLGPDLFHLGSTQLDLNELKARALNWADALAARTGEAVRVAAFRAGRAVVAHHVFRADATAQVLEVGATVPLHASALGKVLLAFDPGAARSLGALDSLTYRTITNRAQLQHELADTRDRGWAASVEEEQPGVASIAAPVRDRGGYVVASIGISGDVERLCDHRARPLERLAELVVRAGRSVSREFGHGREL</sequence>